<proteinExistence type="predicted"/>
<evidence type="ECO:0000313" key="1">
    <source>
        <dbReference type="EMBL" id="GAK35761.1"/>
    </source>
</evidence>
<dbReference type="eggNOG" id="ENOG50339DB">
    <property type="taxonomic scope" value="Bacteria"/>
</dbReference>
<reference evidence="1 2" key="1">
    <citation type="journal article" date="2015" name="Microbes Environ.">
        <title>Distribution and evolution of nitrogen fixation genes in the phylum bacteroidetes.</title>
        <authorList>
            <person name="Inoue J."/>
            <person name="Oshima K."/>
            <person name="Suda W."/>
            <person name="Sakamoto M."/>
            <person name="Iino T."/>
            <person name="Noda S."/>
            <person name="Hongoh Y."/>
            <person name="Hattori M."/>
            <person name="Ohkuma M."/>
        </authorList>
    </citation>
    <scope>NUCLEOTIDE SEQUENCE [LARGE SCALE GENOMIC DNA]</scope>
    <source>
        <strain evidence="1 2">JCM 15093</strain>
    </source>
</reference>
<keyword evidence="2" id="KW-1185">Reference proteome</keyword>
<gene>
    <name evidence="1" type="ORF">JCM15093_885</name>
</gene>
<dbReference type="EMBL" id="BAJS01000003">
    <property type="protein sequence ID" value="GAK35761.1"/>
    <property type="molecule type" value="Genomic_DNA"/>
</dbReference>
<dbReference type="AlphaFoldDB" id="A0A069D0E0"/>
<comment type="caution">
    <text evidence="1">The sequence shown here is derived from an EMBL/GenBank/DDBJ whole genome shotgun (WGS) entry which is preliminary data.</text>
</comment>
<dbReference type="Proteomes" id="UP000027601">
    <property type="component" value="Unassembled WGS sequence"/>
</dbReference>
<name>A0A069D0E0_9BACE</name>
<organism evidence="1 2">
    <name type="scientific">Bacteroides graminisolvens DSM 19988 = JCM 15093</name>
    <dbReference type="NCBI Taxonomy" id="1121097"/>
    <lineage>
        <taxon>Bacteria</taxon>
        <taxon>Pseudomonadati</taxon>
        <taxon>Bacteroidota</taxon>
        <taxon>Bacteroidia</taxon>
        <taxon>Bacteroidales</taxon>
        <taxon>Bacteroidaceae</taxon>
        <taxon>Bacteroides</taxon>
    </lineage>
</organism>
<protein>
    <submittedName>
        <fullName evidence="1">Uncharacterized protein</fullName>
    </submittedName>
</protein>
<accession>A0A069D0E0</accession>
<sequence length="142" mass="16258">MDKEYLDSFEDKLQEELLRLCTSYNMLDGKLLATDDIDNQWNVLAPEYMADAVGQINEYPTVSVAWAAYLGLAIAYGWDTDWNFISKAAYQSFYGEQGFDDMDEHIVRDLLGIPLDSEEAQNLESMIRRSAQTAVTLIRLNR</sequence>
<dbReference type="RefSeq" id="WP_226992441.1">
    <property type="nucleotide sequence ID" value="NZ_BAJS01000003.1"/>
</dbReference>
<evidence type="ECO:0000313" key="2">
    <source>
        <dbReference type="Proteomes" id="UP000027601"/>
    </source>
</evidence>